<feature type="region of interest" description="Disordered" evidence="1">
    <location>
        <begin position="1"/>
        <end position="68"/>
    </location>
</feature>
<name>A0A317WXX6_9EURO</name>
<dbReference type="OrthoDB" id="4156714at2759"/>
<organism evidence="2 3">
    <name type="scientific">Aspergillus heteromorphus CBS 117.55</name>
    <dbReference type="NCBI Taxonomy" id="1448321"/>
    <lineage>
        <taxon>Eukaryota</taxon>
        <taxon>Fungi</taxon>
        <taxon>Dikarya</taxon>
        <taxon>Ascomycota</taxon>
        <taxon>Pezizomycotina</taxon>
        <taxon>Eurotiomycetes</taxon>
        <taxon>Eurotiomycetidae</taxon>
        <taxon>Eurotiales</taxon>
        <taxon>Aspergillaceae</taxon>
        <taxon>Aspergillus</taxon>
        <taxon>Aspergillus subgen. Circumdati</taxon>
    </lineage>
</organism>
<accession>A0A317WXX6</accession>
<proteinExistence type="predicted"/>
<comment type="caution">
    <text evidence="2">The sequence shown here is derived from an EMBL/GenBank/DDBJ whole genome shotgun (WGS) entry which is preliminary data.</text>
</comment>
<reference evidence="2 3" key="1">
    <citation type="submission" date="2016-12" db="EMBL/GenBank/DDBJ databases">
        <title>The genomes of Aspergillus section Nigri reveals drivers in fungal speciation.</title>
        <authorList>
            <consortium name="DOE Joint Genome Institute"/>
            <person name="Vesth T.C."/>
            <person name="Nybo J."/>
            <person name="Theobald S."/>
            <person name="Brandl J."/>
            <person name="Frisvad J.C."/>
            <person name="Nielsen K.F."/>
            <person name="Lyhne E.K."/>
            <person name="Kogle M.E."/>
            <person name="Kuo A."/>
            <person name="Riley R."/>
            <person name="Clum A."/>
            <person name="Nolan M."/>
            <person name="Lipzen A."/>
            <person name="Salamov A."/>
            <person name="Henrissat B."/>
            <person name="Wiebenga A."/>
            <person name="De Vries R.P."/>
            <person name="Grigoriev I.V."/>
            <person name="Mortensen U.H."/>
            <person name="Andersen M.R."/>
            <person name="Baker S.E."/>
        </authorList>
    </citation>
    <scope>NUCLEOTIDE SEQUENCE [LARGE SCALE GENOMIC DNA]</scope>
    <source>
        <strain evidence="2 3">CBS 117.55</strain>
    </source>
</reference>
<dbReference type="GeneID" id="37067433"/>
<dbReference type="EMBL" id="MSFL01000004">
    <property type="protein sequence ID" value="PWY89050.1"/>
    <property type="molecule type" value="Genomic_DNA"/>
</dbReference>
<evidence type="ECO:0000256" key="1">
    <source>
        <dbReference type="SAM" id="MobiDB-lite"/>
    </source>
</evidence>
<evidence type="ECO:0000313" key="3">
    <source>
        <dbReference type="Proteomes" id="UP000247233"/>
    </source>
</evidence>
<keyword evidence="3" id="KW-1185">Reference proteome</keyword>
<evidence type="ECO:0000313" key="2">
    <source>
        <dbReference type="EMBL" id="PWY89050.1"/>
    </source>
</evidence>
<feature type="compositionally biased region" description="Basic and acidic residues" evidence="1">
    <location>
        <begin position="25"/>
        <end position="36"/>
    </location>
</feature>
<dbReference type="Proteomes" id="UP000247233">
    <property type="component" value="Unassembled WGS sequence"/>
</dbReference>
<gene>
    <name evidence="2" type="ORF">BO70DRAFT_377504</name>
</gene>
<protein>
    <submittedName>
        <fullName evidence="2">Uncharacterized protein</fullName>
    </submittedName>
</protein>
<dbReference type="VEuPathDB" id="FungiDB:BO70DRAFT_377504"/>
<dbReference type="RefSeq" id="XP_025402237.1">
    <property type="nucleotide sequence ID" value="XM_025545196.1"/>
</dbReference>
<dbReference type="AlphaFoldDB" id="A0A317WXX6"/>
<dbReference type="STRING" id="1448321.A0A317WXX6"/>
<sequence length="386" mass="44280">MKAKGIGDPASSIRKDTQGKAPQEGTRKSERLKLKGLESQANSTQTISRVETLGQTKPSEQSDSDNKDNLINTLTFQVDNLERELLSYEDDWDKRGFQQGSSLTTALCPSLWPMEVGGMWKGCHNFVSHYGYDGVTDFDRLSKEQKQRILARLDGYYTEGLEWDELVTRLPSEARSSIEIWAAERMLYKDLIRRFWINPFWFLEDHQDGQDGPISTSLGTQLHGLHQDFMKVDHAEACLWRRTTVRLANIDKRPPRKHPEFGQKTHDRWLVMAQKLASNTLADEDFQSLLKPLSPEDTDKNAERRSLWFTQMYEEAAELSIDIAFDAHYVEFHDLRSLDSLEFRHKSNSLRLDRAHGATEKISEELDGHKILLMSSAVLYRDGGGS</sequence>
<feature type="compositionally biased region" description="Polar residues" evidence="1">
    <location>
        <begin position="39"/>
        <end position="61"/>
    </location>
</feature>